<protein>
    <submittedName>
        <fullName evidence="1">Uncharacterized protein</fullName>
    </submittedName>
</protein>
<dbReference type="AlphaFoldDB" id="A0A0V1DRP9"/>
<dbReference type="EMBL" id="JYDR01000665">
    <property type="protein sequence ID" value="KRY64081.1"/>
    <property type="molecule type" value="Genomic_DNA"/>
</dbReference>
<comment type="caution">
    <text evidence="1">The sequence shown here is derived from an EMBL/GenBank/DDBJ whole genome shotgun (WGS) entry which is preliminary data.</text>
</comment>
<evidence type="ECO:0000313" key="1">
    <source>
        <dbReference type="EMBL" id="KRY64081.1"/>
    </source>
</evidence>
<reference evidence="1 2" key="1">
    <citation type="submission" date="2015-01" db="EMBL/GenBank/DDBJ databases">
        <title>Evolution of Trichinella species and genotypes.</title>
        <authorList>
            <person name="Korhonen P.K."/>
            <person name="Edoardo P."/>
            <person name="Giuseppe L.R."/>
            <person name="Gasser R.B."/>
        </authorList>
    </citation>
    <scope>NUCLEOTIDE SEQUENCE [LARGE SCALE GENOMIC DNA]</scope>
    <source>
        <strain evidence="1">ISS13</strain>
    </source>
</reference>
<proteinExistence type="predicted"/>
<accession>A0A0V1DRP9</accession>
<name>A0A0V1DRP9_TRIPS</name>
<evidence type="ECO:0000313" key="2">
    <source>
        <dbReference type="Proteomes" id="UP000054632"/>
    </source>
</evidence>
<organism evidence="1 2">
    <name type="scientific">Trichinella pseudospiralis</name>
    <name type="common">Parasitic roundworm</name>
    <dbReference type="NCBI Taxonomy" id="6337"/>
    <lineage>
        <taxon>Eukaryota</taxon>
        <taxon>Metazoa</taxon>
        <taxon>Ecdysozoa</taxon>
        <taxon>Nematoda</taxon>
        <taxon>Enoplea</taxon>
        <taxon>Dorylaimia</taxon>
        <taxon>Trichinellida</taxon>
        <taxon>Trichinellidae</taxon>
        <taxon>Trichinella</taxon>
    </lineage>
</organism>
<dbReference type="Proteomes" id="UP000054632">
    <property type="component" value="Unassembled WGS sequence"/>
</dbReference>
<sequence length="47" mass="5563">MKSLKAIYFTTIGYFENKIPNPMRVFPLSLVLYFARNLEKSEQLHVN</sequence>
<gene>
    <name evidence="1" type="ORF">T4A_1016</name>
</gene>